<dbReference type="EMBL" id="VXBZ01006169">
    <property type="protein sequence ID" value="NXP49571.1"/>
    <property type="molecule type" value="Genomic_DNA"/>
</dbReference>
<sequence length="415" mass="46363">KIFKAVVSSVGHDGTIYIIPESFEIELKNLMTEIQRSFKCLGLLEPYPWKKGETCVVRGSDTMYYRGKVIGLDGNTVQVQYIDCGRIERIPPCHLYPTTLYTSIPPLCIPCQLYKTVPIGNCWQQDAIDCLQNVLTNEEVEVHVEELPDNPWGKLSISLYLGGMSLSSFMAFQKYCVVEVREDVPELGLSNGDVPVSPSYKLPLLPIPGVTFPVTVTHLVSPKEVYICLDPSKNLGQQGATGRDASHDFEGLDEALKSCNENVESLHPLTHFQTGMPCLAQYKNGLWYRAKLLSIGKLGPVKILVQFVDCGSFSVVPMNRIRHIPSHLLQYPVQAVEVLLAGFKPALYDKNVERIPYSPEWSMEALWAMMYCVEGKQLSASVLTLSPKVTISLYEDDNSLVHMKLIEMGLADLDE</sequence>
<keyword evidence="4" id="KW-0963">Cytoplasm</keyword>
<evidence type="ECO:0000256" key="14">
    <source>
        <dbReference type="ARBA" id="ARBA00072636"/>
    </source>
</evidence>
<dbReference type="PANTHER" id="PTHR16442:SF1">
    <property type="entry name" value="RING FINGER PROTEIN 17"/>
    <property type="match status" value="1"/>
</dbReference>
<dbReference type="SMART" id="SM00333">
    <property type="entry name" value="TUDOR"/>
    <property type="match status" value="2"/>
</dbReference>
<dbReference type="Pfam" id="PF00567">
    <property type="entry name" value="TUDOR"/>
    <property type="match status" value="2"/>
</dbReference>
<name>A0A7L2ARJ2_9GRUI</name>
<feature type="non-terminal residue" evidence="16">
    <location>
        <position position="415"/>
    </location>
</feature>
<dbReference type="OrthoDB" id="9069157at2759"/>
<dbReference type="GO" id="GO:0030154">
    <property type="term" value="P:cell differentiation"/>
    <property type="evidence" value="ECO:0007669"/>
    <property type="project" value="UniProtKB-KW"/>
</dbReference>
<keyword evidence="17" id="KW-1185">Reference proteome</keyword>
<evidence type="ECO:0000313" key="16">
    <source>
        <dbReference type="EMBL" id="NXP49571.1"/>
    </source>
</evidence>
<evidence type="ECO:0000256" key="11">
    <source>
        <dbReference type="ARBA" id="ARBA00023242"/>
    </source>
</evidence>
<dbReference type="InterPro" id="IPR002999">
    <property type="entry name" value="Tudor"/>
</dbReference>
<evidence type="ECO:0000256" key="5">
    <source>
        <dbReference type="ARBA" id="ARBA00022723"/>
    </source>
</evidence>
<evidence type="ECO:0000256" key="10">
    <source>
        <dbReference type="ARBA" id="ARBA00022871"/>
    </source>
</evidence>
<evidence type="ECO:0000256" key="9">
    <source>
        <dbReference type="ARBA" id="ARBA00022833"/>
    </source>
</evidence>
<dbReference type="PANTHER" id="PTHR16442">
    <property type="entry name" value="RING FINGER PROTEIN 17"/>
    <property type="match status" value="1"/>
</dbReference>
<evidence type="ECO:0000256" key="13">
    <source>
        <dbReference type="ARBA" id="ARBA00062119"/>
    </source>
</evidence>
<evidence type="ECO:0000256" key="3">
    <source>
        <dbReference type="ARBA" id="ARBA00022473"/>
    </source>
</evidence>
<dbReference type="GO" id="GO:0008270">
    <property type="term" value="F:zinc ion binding"/>
    <property type="evidence" value="ECO:0007669"/>
    <property type="project" value="UniProtKB-KW"/>
</dbReference>
<evidence type="ECO:0000256" key="2">
    <source>
        <dbReference type="ARBA" id="ARBA00004496"/>
    </source>
</evidence>
<feature type="domain" description="Tudor" evidence="15">
    <location>
        <begin position="48"/>
        <end position="105"/>
    </location>
</feature>
<reference evidence="16 17" key="1">
    <citation type="submission" date="2019-09" db="EMBL/GenBank/DDBJ databases">
        <title>Bird 10,000 Genomes (B10K) Project - Family phase.</title>
        <authorList>
            <person name="Zhang G."/>
        </authorList>
    </citation>
    <scope>NUCLEOTIDE SEQUENCE [LARGE SCALE GENOMIC DNA]</scope>
    <source>
        <strain evidence="16">B10K-DU-001-55</strain>
        <tissue evidence="16">Muscle</tissue>
    </source>
</reference>
<evidence type="ECO:0000256" key="6">
    <source>
        <dbReference type="ARBA" id="ARBA00022737"/>
    </source>
</evidence>
<comment type="subunit">
    <text evidence="13">Interacts with MXD1, MXD3, MXD4, MXI1 and PIWIL1. Self-associates.</text>
</comment>
<keyword evidence="6" id="KW-0677">Repeat</keyword>
<dbReference type="Gene3D" id="2.30.30.140">
    <property type="match status" value="2"/>
</dbReference>
<comment type="function">
    <text evidence="12">Seems to be involved in regulation of transcriptional activity of MYC. In vitro, inhibits DNA-binding activity of Mad-MAX heterodimers. Can recruit Mad transcriptional repressors (MXD1, MXD3, MXD4 and MXI1) to the cytoplasm. May be involved in spermiogenesis.</text>
</comment>
<keyword evidence="11" id="KW-0539">Nucleus</keyword>
<keyword evidence="3" id="KW-0217">Developmental protein</keyword>
<feature type="domain" description="Tudor" evidence="15">
    <location>
        <begin position="271"/>
        <end position="331"/>
    </location>
</feature>
<keyword evidence="8" id="KW-0221">Differentiation</keyword>
<proteinExistence type="predicted"/>
<evidence type="ECO:0000256" key="8">
    <source>
        <dbReference type="ARBA" id="ARBA00022782"/>
    </source>
</evidence>
<organism evidence="16 17">
    <name type="scientific">Heliornis fulica</name>
    <name type="common">sungrebe</name>
    <dbReference type="NCBI Taxonomy" id="54369"/>
    <lineage>
        <taxon>Eukaryota</taxon>
        <taxon>Metazoa</taxon>
        <taxon>Chordata</taxon>
        <taxon>Craniata</taxon>
        <taxon>Vertebrata</taxon>
        <taxon>Euteleostomi</taxon>
        <taxon>Archelosauria</taxon>
        <taxon>Archosauria</taxon>
        <taxon>Dinosauria</taxon>
        <taxon>Saurischia</taxon>
        <taxon>Theropoda</taxon>
        <taxon>Coelurosauria</taxon>
        <taxon>Aves</taxon>
        <taxon>Neognathae</taxon>
        <taxon>Neoaves</taxon>
        <taxon>Gruiformes</taxon>
        <taxon>Heliornithidae</taxon>
        <taxon>Heliornis</taxon>
    </lineage>
</organism>
<accession>A0A7L2ARJ2</accession>
<gene>
    <name evidence="16" type="primary">Rnf17</name>
    <name evidence="16" type="ORF">HELFUL_R01176</name>
</gene>
<dbReference type="SUPFAM" id="SSF63748">
    <property type="entry name" value="Tudor/PWWP/MBT"/>
    <property type="match status" value="2"/>
</dbReference>
<dbReference type="PROSITE" id="PS50304">
    <property type="entry name" value="TUDOR"/>
    <property type="match status" value="2"/>
</dbReference>
<keyword evidence="10" id="KW-0744">Spermatogenesis</keyword>
<protein>
    <recommendedName>
        <fullName evidence="14">RING finger protein 17</fullName>
    </recommendedName>
</protein>
<feature type="non-terminal residue" evidence="16">
    <location>
        <position position="1"/>
    </location>
</feature>
<evidence type="ECO:0000259" key="15">
    <source>
        <dbReference type="PROSITE" id="PS50304"/>
    </source>
</evidence>
<comment type="caution">
    <text evidence="16">The sequence shown here is derived from an EMBL/GenBank/DDBJ whole genome shotgun (WGS) entry which is preliminary data.</text>
</comment>
<dbReference type="FunFam" id="2.30.30.140:FF:000114">
    <property type="entry name" value="RING finger protein 17"/>
    <property type="match status" value="1"/>
</dbReference>
<evidence type="ECO:0000256" key="1">
    <source>
        <dbReference type="ARBA" id="ARBA00004123"/>
    </source>
</evidence>
<dbReference type="GO" id="GO:0005634">
    <property type="term" value="C:nucleus"/>
    <property type="evidence" value="ECO:0007669"/>
    <property type="project" value="UniProtKB-SubCell"/>
</dbReference>
<dbReference type="AlphaFoldDB" id="A0A7L2ARJ2"/>
<keyword evidence="9" id="KW-0862">Zinc</keyword>
<dbReference type="GO" id="GO:0005737">
    <property type="term" value="C:cytoplasm"/>
    <property type="evidence" value="ECO:0007669"/>
    <property type="project" value="UniProtKB-SubCell"/>
</dbReference>
<keyword evidence="7" id="KW-0863">Zinc-finger</keyword>
<dbReference type="Proteomes" id="UP000590868">
    <property type="component" value="Unassembled WGS sequence"/>
</dbReference>
<evidence type="ECO:0000256" key="12">
    <source>
        <dbReference type="ARBA" id="ARBA00057086"/>
    </source>
</evidence>
<comment type="subcellular location">
    <subcellularLocation>
        <location evidence="2">Cytoplasm</location>
    </subcellularLocation>
    <subcellularLocation>
        <location evidence="1">Nucleus</location>
    </subcellularLocation>
</comment>
<evidence type="ECO:0000256" key="7">
    <source>
        <dbReference type="ARBA" id="ARBA00022771"/>
    </source>
</evidence>
<evidence type="ECO:0000313" key="17">
    <source>
        <dbReference type="Proteomes" id="UP000590868"/>
    </source>
</evidence>
<dbReference type="InterPro" id="IPR035437">
    <property type="entry name" value="SNase_OB-fold_sf"/>
</dbReference>
<dbReference type="Gene3D" id="2.40.50.90">
    <property type="match status" value="1"/>
</dbReference>
<keyword evidence="5" id="KW-0479">Metal-binding</keyword>
<evidence type="ECO:0000256" key="4">
    <source>
        <dbReference type="ARBA" id="ARBA00022490"/>
    </source>
</evidence>
<dbReference type="GO" id="GO:0007283">
    <property type="term" value="P:spermatogenesis"/>
    <property type="evidence" value="ECO:0007669"/>
    <property type="project" value="UniProtKB-KW"/>
</dbReference>